<name>A0A9Y1BSZ3_9ARCH</name>
<gene>
    <name evidence="2" type="ORF">K9W46_05655</name>
</gene>
<dbReference type="SUPFAM" id="SSF48371">
    <property type="entry name" value="ARM repeat"/>
    <property type="match status" value="1"/>
</dbReference>
<sequence>MKSLEEELLNLLSNNDYQETLLQLFEKTKNKIKFYETLFQIVDKEPSLNVVEKILRFMSTIRPIPFAYEVLIEKLFHKNQKIRIAAAETLAIYRPDISEILIDKMKSSTDSIENTEVIWLLGKIGKKEDLLFLKNLQEQIKNSNRERKELEALNNAIQDITLRYVDLWFEKKERKN</sequence>
<dbReference type="InterPro" id="IPR011989">
    <property type="entry name" value="ARM-like"/>
</dbReference>
<dbReference type="EMBL" id="CP084167">
    <property type="protein sequence ID" value="UJG44663.1"/>
    <property type="molecule type" value="Genomic_DNA"/>
</dbReference>
<feature type="coiled-coil region" evidence="1">
    <location>
        <begin position="133"/>
        <end position="163"/>
    </location>
</feature>
<dbReference type="Proteomes" id="UP001200513">
    <property type="component" value="Chromosome"/>
</dbReference>
<accession>A0A9Y1BSZ3</accession>
<proteinExistence type="predicted"/>
<dbReference type="InterPro" id="IPR016024">
    <property type="entry name" value="ARM-type_fold"/>
</dbReference>
<evidence type="ECO:0000256" key="1">
    <source>
        <dbReference type="SAM" id="Coils"/>
    </source>
</evidence>
<dbReference type="AlphaFoldDB" id="A0A9Y1BSZ3"/>
<evidence type="ECO:0008006" key="3">
    <source>
        <dbReference type="Google" id="ProtNLM"/>
    </source>
</evidence>
<keyword evidence="1" id="KW-0175">Coiled coil</keyword>
<reference evidence="2" key="1">
    <citation type="journal article" date="2022" name="Nat. Microbiol.">
        <title>Unique mobile elements and scalable gene flow at the prokaryote-eukaryote boundary revealed by circularized Asgard archaea genomes.</title>
        <authorList>
            <person name="Wu F."/>
            <person name="Speth D.R."/>
            <person name="Philosof A."/>
            <person name="Cremiere A."/>
            <person name="Narayanan A."/>
            <person name="Barco R.A."/>
            <person name="Connon S.A."/>
            <person name="Amend J.P."/>
            <person name="Antoshechkin I.A."/>
            <person name="Orphan V.J."/>
        </authorList>
    </citation>
    <scope>NUCLEOTIDE SEQUENCE</scope>
    <source>
        <strain evidence="2">PR6</strain>
    </source>
</reference>
<organism evidence="2">
    <name type="scientific">Candidatus Heimdallarchaeum endolithica</name>
    <dbReference type="NCBI Taxonomy" id="2876572"/>
    <lineage>
        <taxon>Archaea</taxon>
        <taxon>Promethearchaeati</taxon>
        <taxon>Candidatus Heimdallarchaeota</taxon>
        <taxon>Candidatus Heimdallarchaeia (ex Rinke et al. 2021) (nom. nud.)</taxon>
        <taxon>Candidatus Heimdallarchaeales</taxon>
        <taxon>Candidatus Heimdallarchaeaceae</taxon>
        <taxon>Candidatus Heimdallarchaeum</taxon>
    </lineage>
</organism>
<protein>
    <recommendedName>
        <fullName evidence="3">HEAT repeat domain-containing protein</fullName>
    </recommendedName>
</protein>
<evidence type="ECO:0000313" key="2">
    <source>
        <dbReference type="EMBL" id="UJG44663.1"/>
    </source>
</evidence>
<dbReference type="Gene3D" id="1.25.10.10">
    <property type="entry name" value="Leucine-rich Repeat Variant"/>
    <property type="match status" value="1"/>
</dbReference>